<dbReference type="OrthoDB" id="241967at2"/>
<dbReference type="Pfam" id="PF02687">
    <property type="entry name" value="FtsX"/>
    <property type="match status" value="1"/>
</dbReference>
<evidence type="ECO:0000256" key="4">
    <source>
        <dbReference type="ARBA" id="ARBA00022989"/>
    </source>
</evidence>
<dbReference type="GO" id="GO:0022857">
    <property type="term" value="F:transmembrane transporter activity"/>
    <property type="evidence" value="ECO:0007669"/>
    <property type="project" value="TreeGrafter"/>
</dbReference>
<dbReference type="InterPro" id="IPR025857">
    <property type="entry name" value="MacB_PCD"/>
</dbReference>
<dbReference type="EMBL" id="VKGK01000014">
    <property type="protein sequence ID" value="TRY14032.1"/>
    <property type="molecule type" value="Genomic_DNA"/>
</dbReference>
<proteinExistence type="predicted"/>
<dbReference type="PANTHER" id="PTHR30572:SF15">
    <property type="entry name" value="ABC TRANSPORTER PERMEASE"/>
    <property type="match status" value="1"/>
</dbReference>
<feature type="transmembrane region" description="Helical" evidence="6">
    <location>
        <begin position="353"/>
        <end position="380"/>
    </location>
</feature>
<keyword evidence="3 6" id="KW-0812">Transmembrane</keyword>
<keyword evidence="2" id="KW-1003">Cell membrane</keyword>
<dbReference type="AlphaFoldDB" id="A0A553JNJ6"/>
<dbReference type="InterPro" id="IPR050250">
    <property type="entry name" value="Macrolide_Exporter_MacB"/>
</dbReference>
<organism evidence="9 10">
    <name type="scientific">Shewanella hanedai</name>
    <name type="common">Alteromonas hanedai</name>
    <dbReference type="NCBI Taxonomy" id="25"/>
    <lineage>
        <taxon>Bacteria</taxon>
        <taxon>Pseudomonadati</taxon>
        <taxon>Pseudomonadota</taxon>
        <taxon>Gammaproteobacteria</taxon>
        <taxon>Alteromonadales</taxon>
        <taxon>Shewanellaceae</taxon>
        <taxon>Shewanella</taxon>
    </lineage>
</organism>
<feature type="transmembrane region" description="Helical" evidence="6">
    <location>
        <begin position="21"/>
        <end position="44"/>
    </location>
</feature>
<evidence type="ECO:0000256" key="1">
    <source>
        <dbReference type="ARBA" id="ARBA00004651"/>
    </source>
</evidence>
<dbReference type="Pfam" id="PF12704">
    <property type="entry name" value="MacB_PCD"/>
    <property type="match status" value="1"/>
</dbReference>
<reference evidence="10" key="1">
    <citation type="submission" date="2019-07" db="EMBL/GenBank/DDBJ databases">
        <title>Shewanella sp. YLB-08 draft genomic sequence.</title>
        <authorList>
            <person name="Yu L."/>
        </authorList>
    </citation>
    <scope>NUCLEOTIDE SEQUENCE [LARGE SCALE GENOMIC DNA]</scope>
    <source>
        <strain evidence="10">JCM 20706</strain>
    </source>
</reference>
<dbReference type="GO" id="GO:0005886">
    <property type="term" value="C:plasma membrane"/>
    <property type="evidence" value="ECO:0007669"/>
    <property type="project" value="UniProtKB-SubCell"/>
</dbReference>
<evidence type="ECO:0000313" key="9">
    <source>
        <dbReference type="EMBL" id="TRY14032.1"/>
    </source>
</evidence>
<dbReference type="InterPro" id="IPR003838">
    <property type="entry name" value="ABC3_permease_C"/>
</dbReference>
<evidence type="ECO:0000256" key="2">
    <source>
        <dbReference type="ARBA" id="ARBA00022475"/>
    </source>
</evidence>
<protein>
    <submittedName>
        <fullName evidence="9">FtsX-like permease family protein</fullName>
    </submittedName>
</protein>
<dbReference type="PANTHER" id="PTHR30572">
    <property type="entry name" value="MEMBRANE COMPONENT OF TRANSPORTER-RELATED"/>
    <property type="match status" value="1"/>
</dbReference>
<keyword evidence="10" id="KW-1185">Reference proteome</keyword>
<evidence type="ECO:0000313" key="10">
    <source>
        <dbReference type="Proteomes" id="UP000318126"/>
    </source>
</evidence>
<sequence>MFIRQIGAITLMNLKTIPSRFWETLVILISIAVVIAVLQVFLAMNSGFSATVESSGSEDLAIILRNGSQSELNSSFTPEVVNILRNAPGIARMEGLPEISAELYVIVNGTKRAGGDKVNLPLRGIDLEGVALRDNLALLEGRMFTPGKNEIVVGQAAVKQFSGLDLNSEIKLGRNLWKVVGIFGGKGSVFDSELWADAKTVQSQFNRAGSVQLLRVRLENPGAISSIQTFIAEDDRLNAEVFTEAEYFKQQASGTADFLFYLGWPLAIIMALGTLAGSLNAMYSAVSQRAGDIATLRAIGFNGWAIFGATMLESVLYAIVGGLAGIVIAYYMVDGIVASTLGGRNFTQIVFDFTLSPTVILNGVGLAIAIGVLGGLLPALRAARLPITKAFNLNL</sequence>
<evidence type="ECO:0000256" key="3">
    <source>
        <dbReference type="ARBA" id="ARBA00022692"/>
    </source>
</evidence>
<gene>
    <name evidence="9" type="ORF">FN961_12820</name>
</gene>
<comment type="subcellular location">
    <subcellularLocation>
        <location evidence="1">Cell membrane</location>
        <topology evidence="1">Multi-pass membrane protein</topology>
    </subcellularLocation>
</comment>
<feature type="transmembrane region" description="Helical" evidence="6">
    <location>
        <begin position="304"/>
        <end position="333"/>
    </location>
</feature>
<accession>A0A553JNJ6</accession>
<evidence type="ECO:0000259" key="8">
    <source>
        <dbReference type="Pfam" id="PF12704"/>
    </source>
</evidence>
<feature type="domain" description="ABC3 transporter permease C-terminal" evidence="7">
    <location>
        <begin position="267"/>
        <end position="386"/>
    </location>
</feature>
<keyword evidence="5 6" id="KW-0472">Membrane</keyword>
<evidence type="ECO:0000256" key="6">
    <source>
        <dbReference type="SAM" id="Phobius"/>
    </source>
</evidence>
<dbReference type="Proteomes" id="UP000318126">
    <property type="component" value="Unassembled WGS sequence"/>
</dbReference>
<evidence type="ECO:0000259" key="7">
    <source>
        <dbReference type="Pfam" id="PF02687"/>
    </source>
</evidence>
<feature type="transmembrane region" description="Helical" evidence="6">
    <location>
        <begin position="258"/>
        <end position="283"/>
    </location>
</feature>
<feature type="domain" description="MacB-like periplasmic core" evidence="8">
    <location>
        <begin position="25"/>
        <end position="226"/>
    </location>
</feature>
<comment type="caution">
    <text evidence="9">The sequence shown here is derived from an EMBL/GenBank/DDBJ whole genome shotgun (WGS) entry which is preliminary data.</text>
</comment>
<evidence type="ECO:0000256" key="5">
    <source>
        <dbReference type="ARBA" id="ARBA00023136"/>
    </source>
</evidence>
<keyword evidence="4 6" id="KW-1133">Transmembrane helix</keyword>
<name>A0A553JNJ6_SHEHA</name>